<comment type="caution">
    <text evidence="1">The sequence shown here is derived from an EMBL/GenBank/DDBJ whole genome shotgun (WGS) entry which is preliminary data.</text>
</comment>
<keyword evidence="2" id="KW-1185">Reference proteome</keyword>
<dbReference type="EMBL" id="BGPR01004689">
    <property type="protein sequence ID" value="GBN02269.1"/>
    <property type="molecule type" value="Genomic_DNA"/>
</dbReference>
<dbReference type="Proteomes" id="UP000499080">
    <property type="component" value="Unassembled WGS sequence"/>
</dbReference>
<protein>
    <submittedName>
        <fullName evidence="1">Uncharacterized protein</fullName>
    </submittedName>
</protein>
<gene>
    <name evidence="1" type="ORF">AVEN_209046-2_1</name>
</gene>
<accession>A0A4Y2KJP3</accession>
<evidence type="ECO:0000313" key="1">
    <source>
        <dbReference type="EMBL" id="GBN02269.1"/>
    </source>
</evidence>
<name>A0A4Y2KJP3_ARAVE</name>
<sequence length="59" mass="6618">LVPQHLGWYLFYVVHRMSSQNSADLPGQGSSSSCNFRLRISKATVVTDLCLLSEPRTLH</sequence>
<evidence type="ECO:0000313" key="2">
    <source>
        <dbReference type="Proteomes" id="UP000499080"/>
    </source>
</evidence>
<dbReference type="AlphaFoldDB" id="A0A4Y2KJP3"/>
<proteinExistence type="predicted"/>
<reference evidence="1 2" key="1">
    <citation type="journal article" date="2019" name="Sci. Rep.">
        <title>Orb-weaving spider Araneus ventricosus genome elucidates the spidroin gene catalogue.</title>
        <authorList>
            <person name="Kono N."/>
            <person name="Nakamura H."/>
            <person name="Ohtoshi R."/>
            <person name="Moran D.A.P."/>
            <person name="Shinohara A."/>
            <person name="Yoshida Y."/>
            <person name="Fujiwara M."/>
            <person name="Mori M."/>
            <person name="Tomita M."/>
            <person name="Arakawa K."/>
        </authorList>
    </citation>
    <scope>NUCLEOTIDE SEQUENCE [LARGE SCALE GENOMIC DNA]</scope>
</reference>
<feature type="non-terminal residue" evidence="1">
    <location>
        <position position="1"/>
    </location>
</feature>
<organism evidence="1 2">
    <name type="scientific">Araneus ventricosus</name>
    <name type="common">Orbweaver spider</name>
    <name type="synonym">Epeira ventricosa</name>
    <dbReference type="NCBI Taxonomy" id="182803"/>
    <lineage>
        <taxon>Eukaryota</taxon>
        <taxon>Metazoa</taxon>
        <taxon>Ecdysozoa</taxon>
        <taxon>Arthropoda</taxon>
        <taxon>Chelicerata</taxon>
        <taxon>Arachnida</taxon>
        <taxon>Araneae</taxon>
        <taxon>Araneomorphae</taxon>
        <taxon>Entelegynae</taxon>
        <taxon>Araneoidea</taxon>
        <taxon>Araneidae</taxon>
        <taxon>Araneus</taxon>
    </lineage>
</organism>